<dbReference type="EMBL" id="CM042056">
    <property type="protein sequence ID" value="KAI3697794.1"/>
    <property type="molecule type" value="Genomic_DNA"/>
</dbReference>
<name>A0ACB8ZKE1_ARCLA</name>
<reference evidence="1 2" key="2">
    <citation type="journal article" date="2022" name="Mol. Ecol. Resour.">
        <title>The genomes of chicory, endive, great burdock and yacon provide insights into Asteraceae paleo-polyploidization history and plant inulin production.</title>
        <authorList>
            <person name="Fan W."/>
            <person name="Wang S."/>
            <person name="Wang H."/>
            <person name="Wang A."/>
            <person name="Jiang F."/>
            <person name="Liu H."/>
            <person name="Zhao H."/>
            <person name="Xu D."/>
            <person name="Zhang Y."/>
        </authorList>
    </citation>
    <scope>NUCLEOTIDE SEQUENCE [LARGE SCALE GENOMIC DNA]</scope>
    <source>
        <strain evidence="2">cv. Niubang</strain>
    </source>
</reference>
<dbReference type="Proteomes" id="UP001055879">
    <property type="component" value="Linkage Group LG10"/>
</dbReference>
<organism evidence="1 2">
    <name type="scientific">Arctium lappa</name>
    <name type="common">Greater burdock</name>
    <name type="synonym">Lappa major</name>
    <dbReference type="NCBI Taxonomy" id="4217"/>
    <lineage>
        <taxon>Eukaryota</taxon>
        <taxon>Viridiplantae</taxon>
        <taxon>Streptophyta</taxon>
        <taxon>Embryophyta</taxon>
        <taxon>Tracheophyta</taxon>
        <taxon>Spermatophyta</taxon>
        <taxon>Magnoliopsida</taxon>
        <taxon>eudicotyledons</taxon>
        <taxon>Gunneridae</taxon>
        <taxon>Pentapetalae</taxon>
        <taxon>asterids</taxon>
        <taxon>campanulids</taxon>
        <taxon>Asterales</taxon>
        <taxon>Asteraceae</taxon>
        <taxon>Carduoideae</taxon>
        <taxon>Cardueae</taxon>
        <taxon>Arctiinae</taxon>
        <taxon>Arctium</taxon>
    </lineage>
</organism>
<sequence>MYHRLRFNPKVEVEEQPEISDADSVSAVTLFVFLKVLTGLKEQGRFQEVQIMHLKMSIRELDCLSAKEDLCVVVKM</sequence>
<accession>A0ACB8ZKE1</accession>
<proteinExistence type="predicted"/>
<protein>
    <submittedName>
        <fullName evidence="1">Uncharacterized protein</fullName>
    </submittedName>
</protein>
<evidence type="ECO:0000313" key="1">
    <source>
        <dbReference type="EMBL" id="KAI3697794.1"/>
    </source>
</evidence>
<evidence type="ECO:0000313" key="2">
    <source>
        <dbReference type="Proteomes" id="UP001055879"/>
    </source>
</evidence>
<gene>
    <name evidence="1" type="ORF">L6452_30891</name>
</gene>
<reference evidence="2" key="1">
    <citation type="journal article" date="2022" name="Mol. Ecol. Resour.">
        <title>The genomes of chicory, endive, great burdock and yacon provide insights into Asteraceae palaeo-polyploidization history and plant inulin production.</title>
        <authorList>
            <person name="Fan W."/>
            <person name="Wang S."/>
            <person name="Wang H."/>
            <person name="Wang A."/>
            <person name="Jiang F."/>
            <person name="Liu H."/>
            <person name="Zhao H."/>
            <person name="Xu D."/>
            <person name="Zhang Y."/>
        </authorList>
    </citation>
    <scope>NUCLEOTIDE SEQUENCE [LARGE SCALE GENOMIC DNA]</scope>
    <source>
        <strain evidence="2">cv. Niubang</strain>
    </source>
</reference>
<comment type="caution">
    <text evidence="1">The sequence shown here is derived from an EMBL/GenBank/DDBJ whole genome shotgun (WGS) entry which is preliminary data.</text>
</comment>
<keyword evidence="2" id="KW-1185">Reference proteome</keyword>